<name>A0AAV7WY77_PLEWA</name>
<reference evidence="1" key="1">
    <citation type="journal article" date="2022" name="bioRxiv">
        <title>Sequencing and chromosome-scale assembly of the giantPleurodeles waltlgenome.</title>
        <authorList>
            <person name="Brown T."/>
            <person name="Elewa A."/>
            <person name="Iarovenko S."/>
            <person name="Subramanian E."/>
            <person name="Araus A.J."/>
            <person name="Petzold A."/>
            <person name="Susuki M."/>
            <person name="Suzuki K.-i.T."/>
            <person name="Hayashi T."/>
            <person name="Toyoda A."/>
            <person name="Oliveira C."/>
            <person name="Osipova E."/>
            <person name="Leigh N.D."/>
            <person name="Simon A."/>
            <person name="Yun M.H."/>
        </authorList>
    </citation>
    <scope>NUCLEOTIDE SEQUENCE</scope>
    <source>
        <strain evidence="1">20211129_DDA</strain>
        <tissue evidence="1">Liver</tissue>
    </source>
</reference>
<gene>
    <name evidence="1" type="ORF">NDU88_005325</name>
</gene>
<evidence type="ECO:0000313" key="2">
    <source>
        <dbReference type="Proteomes" id="UP001066276"/>
    </source>
</evidence>
<organism evidence="1 2">
    <name type="scientific">Pleurodeles waltl</name>
    <name type="common">Iberian ribbed newt</name>
    <dbReference type="NCBI Taxonomy" id="8319"/>
    <lineage>
        <taxon>Eukaryota</taxon>
        <taxon>Metazoa</taxon>
        <taxon>Chordata</taxon>
        <taxon>Craniata</taxon>
        <taxon>Vertebrata</taxon>
        <taxon>Euteleostomi</taxon>
        <taxon>Amphibia</taxon>
        <taxon>Batrachia</taxon>
        <taxon>Caudata</taxon>
        <taxon>Salamandroidea</taxon>
        <taxon>Salamandridae</taxon>
        <taxon>Pleurodelinae</taxon>
        <taxon>Pleurodeles</taxon>
    </lineage>
</organism>
<dbReference type="Proteomes" id="UP001066276">
    <property type="component" value="Chromosome 1_1"/>
</dbReference>
<accession>A0AAV7WY77</accession>
<protein>
    <submittedName>
        <fullName evidence="1">Uncharacterized protein</fullName>
    </submittedName>
</protein>
<sequence length="166" mass="18151">MFPSFRPPEFLRACGLPLDRPFVVPEIGTAPGCPLPSSDKARQLCSMPTGRSASRGRHKLPPLCCQLSASRKQALTTPVWHAFLCCNQRSPPALTPSQAPRFTCRSDSRVRRLPVKRSCLADLFTVGAAGFPRGAILAPIAPRGQETVHSHCVRAHNDRPICDPYL</sequence>
<comment type="caution">
    <text evidence="1">The sequence shown here is derived from an EMBL/GenBank/DDBJ whole genome shotgun (WGS) entry which is preliminary data.</text>
</comment>
<dbReference type="EMBL" id="JANPWB010000001">
    <property type="protein sequence ID" value="KAJ1217735.1"/>
    <property type="molecule type" value="Genomic_DNA"/>
</dbReference>
<keyword evidence="2" id="KW-1185">Reference proteome</keyword>
<dbReference type="AlphaFoldDB" id="A0AAV7WY77"/>
<proteinExistence type="predicted"/>
<evidence type="ECO:0000313" key="1">
    <source>
        <dbReference type="EMBL" id="KAJ1217735.1"/>
    </source>
</evidence>